<dbReference type="PROSITE" id="PS01206">
    <property type="entry name" value="ASC"/>
    <property type="match status" value="1"/>
</dbReference>
<keyword evidence="4 12" id="KW-0894">Sodium channel</keyword>
<evidence type="ECO:0000256" key="9">
    <source>
        <dbReference type="ARBA" id="ARBA00023136"/>
    </source>
</evidence>
<dbReference type="AlphaFoldDB" id="A0A8K0D320"/>
<evidence type="ECO:0000313" key="13">
    <source>
        <dbReference type="EMBL" id="KAF2895608.1"/>
    </source>
</evidence>
<evidence type="ECO:0000256" key="12">
    <source>
        <dbReference type="RuleBase" id="RU000679"/>
    </source>
</evidence>
<dbReference type="EMBL" id="VTPC01005765">
    <property type="protein sequence ID" value="KAF2895608.1"/>
    <property type="molecule type" value="Genomic_DNA"/>
</dbReference>
<evidence type="ECO:0000256" key="4">
    <source>
        <dbReference type="ARBA" id="ARBA00022461"/>
    </source>
</evidence>
<keyword evidence="3 12" id="KW-0813">Transport</keyword>
<evidence type="ECO:0000313" key="14">
    <source>
        <dbReference type="Proteomes" id="UP000801492"/>
    </source>
</evidence>
<evidence type="ECO:0000256" key="2">
    <source>
        <dbReference type="ARBA" id="ARBA00007193"/>
    </source>
</evidence>
<comment type="caution">
    <text evidence="13">The sequence shown here is derived from an EMBL/GenBank/DDBJ whole genome shotgun (WGS) entry which is preliminary data.</text>
</comment>
<keyword evidence="9" id="KW-0472">Membrane</keyword>
<gene>
    <name evidence="13" type="ORF">ILUMI_10567</name>
</gene>
<evidence type="ECO:0000256" key="10">
    <source>
        <dbReference type="ARBA" id="ARBA00023201"/>
    </source>
</evidence>
<dbReference type="Proteomes" id="UP000801492">
    <property type="component" value="Unassembled WGS sequence"/>
</dbReference>
<keyword evidence="7" id="KW-0915">Sodium</keyword>
<evidence type="ECO:0000256" key="5">
    <source>
        <dbReference type="ARBA" id="ARBA00022692"/>
    </source>
</evidence>
<keyword evidence="10 12" id="KW-0739">Sodium transport</keyword>
<accession>A0A8K0D320</accession>
<proteinExistence type="inferred from homology"/>
<comment type="subcellular location">
    <subcellularLocation>
        <location evidence="1">Membrane</location>
        <topology evidence="1">Multi-pass membrane protein</topology>
    </subcellularLocation>
</comment>
<dbReference type="InterPro" id="IPR020903">
    <property type="entry name" value="ENaC_CS"/>
</dbReference>
<keyword evidence="14" id="KW-1185">Reference proteome</keyword>
<keyword evidence="5 12" id="KW-0812">Transmembrane</keyword>
<dbReference type="GO" id="GO:0015280">
    <property type="term" value="F:ligand-gated sodium channel activity"/>
    <property type="evidence" value="ECO:0007669"/>
    <property type="project" value="TreeGrafter"/>
</dbReference>
<dbReference type="OrthoDB" id="6021021at2759"/>
<dbReference type="Pfam" id="PF00858">
    <property type="entry name" value="ASC"/>
    <property type="match status" value="1"/>
</dbReference>
<sequence length="294" mass="33922">MRTNSCFQLLKKEKNVAPSFNDSFIDGKWMEISQNISRAFVPIITDSGICYTFNILDRAEMFTKEAYHYKNFQSTKKSQGWALEKGFSEILNYSYPRRAFSSGAKAGLTLNLFSLKSDKDYCCTGGLQGFKVHVHHPADIPRVEENYFRLSLNEVVNAAIKPNMMTTNEKVYNYKPRDRQCYFPEEKKLRFFKVYSQQNCQVECLTNFTLKSCFCVAFHMPRVNSTPICGSAQRECLNSAEKSWFLGKFLANEVNRNSEFDNSEPPNQICNCLPSCFSTNYDVEVSQTVVDWEK</sequence>
<evidence type="ECO:0000256" key="7">
    <source>
        <dbReference type="ARBA" id="ARBA00023053"/>
    </source>
</evidence>
<keyword evidence="11 12" id="KW-0407">Ion channel</keyword>
<evidence type="ECO:0000256" key="1">
    <source>
        <dbReference type="ARBA" id="ARBA00004141"/>
    </source>
</evidence>
<dbReference type="PANTHER" id="PTHR11690">
    <property type="entry name" value="AMILORIDE-SENSITIVE SODIUM CHANNEL-RELATED"/>
    <property type="match status" value="1"/>
</dbReference>
<reference evidence="13" key="1">
    <citation type="submission" date="2019-08" db="EMBL/GenBank/DDBJ databases">
        <title>The genome of the North American firefly Photinus pyralis.</title>
        <authorList>
            <consortium name="Photinus pyralis genome working group"/>
            <person name="Fallon T.R."/>
            <person name="Sander Lower S.E."/>
            <person name="Weng J.-K."/>
        </authorList>
    </citation>
    <scope>NUCLEOTIDE SEQUENCE</scope>
    <source>
        <strain evidence="13">TRF0915ILg1</strain>
        <tissue evidence="13">Whole body</tissue>
    </source>
</reference>
<dbReference type="Gene3D" id="2.60.470.10">
    <property type="entry name" value="Acid-sensing ion channels like domains"/>
    <property type="match status" value="1"/>
</dbReference>
<organism evidence="13 14">
    <name type="scientific">Ignelater luminosus</name>
    <name type="common">Cucubano</name>
    <name type="synonym">Pyrophorus luminosus</name>
    <dbReference type="NCBI Taxonomy" id="2038154"/>
    <lineage>
        <taxon>Eukaryota</taxon>
        <taxon>Metazoa</taxon>
        <taxon>Ecdysozoa</taxon>
        <taxon>Arthropoda</taxon>
        <taxon>Hexapoda</taxon>
        <taxon>Insecta</taxon>
        <taxon>Pterygota</taxon>
        <taxon>Neoptera</taxon>
        <taxon>Endopterygota</taxon>
        <taxon>Coleoptera</taxon>
        <taxon>Polyphaga</taxon>
        <taxon>Elateriformia</taxon>
        <taxon>Elateroidea</taxon>
        <taxon>Elateridae</taxon>
        <taxon>Agrypninae</taxon>
        <taxon>Pyrophorini</taxon>
        <taxon>Ignelater</taxon>
    </lineage>
</organism>
<keyword evidence="6" id="KW-1133">Transmembrane helix</keyword>
<dbReference type="GO" id="GO:0005886">
    <property type="term" value="C:plasma membrane"/>
    <property type="evidence" value="ECO:0007669"/>
    <property type="project" value="TreeGrafter"/>
</dbReference>
<dbReference type="PANTHER" id="PTHR11690:SF288">
    <property type="entry name" value="AMILORIDE-SENSITIVE NA+ CHANNEL-RELATED"/>
    <property type="match status" value="1"/>
</dbReference>
<keyword evidence="8 12" id="KW-0406">Ion transport</keyword>
<dbReference type="InterPro" id="IPR001873">
    <property type="entry name" value="ENaC"/>
</dbReference>
<evidence type="ECO:0000256" key="8">
    <source>
        <dbReference type="ARBA" id="ARBA00023065"/>
    </source>
</evidence>
<feature type="non-terminal residue" evidence="13">
    <location>
        <position position="294"/>
    </location>
</feature>
<protein>
    <submittedName>
        <fullName evidence="13">Uncharacterized protein</fullName>
    </submittedName>
</protein>
<evidence type="ECO:0000256" key="6">
    <source>
        <dbReference type="ARBA" id="ARBA00022989"/>
    </source>
</evidence>
<name>A0A8K0D320_IGNLU</name>
<evidence type="ECO:0000256" key="11">
    <source>
        <dbReference type="ARBA" id="ARBA00023303"/>
    </source>
</evidence>
<comment type="similarity">
    <text evidence="2 12">Belongs to the amiloride-sensitive sodium channel (TC 1.A.6) family.</text>
</comment>
<evidence type="ECO:0000256" key="3">
    <source>
        <dbReference type="ARBA" id="ARBA00022448"/>
    </source>
</evidence>